<proteinExistence type="predicted"/>
<dbReference type="Proteomes" id="UP001153269">
    <property type="component" value="Unassembled WGS sequence"/>
</dbReference>
<comment type="caution">
    <text evidence="2">The sequence shown here is derived from an EMBL/GenBank/DDBJ whole genome shotgun (WGS) entry which is preliminary data.</text>
</comment>
<protein>
    <submittedName>
        <fullName evidence="2">Uncharacterized protein</fullName>
    </submittedName>
</protein>
<reference evidence="2" key="1">
    <citation type="submission" date="2020-03" db="EMBL/GenBank/DDBJ databases">
        <authorList>
            <person name="Weist P."/>
        </authorList>
    </citation>
    <scope>NUCLEOTIDE SEQUENCE</scope>
</reference>
<sequence>MKMKMKMMKMKMKMKMMMENNQSIVSIRLPPHQKLSIAPSTRIDRQDDASPSSGSGGARVPQCPLLDTLCSDAVAMTTPTLPSSPARFPFVPAVRSGGVVAFGGINEAQWRKVLARPLSLIKS</sequence>
<evidence type="ECO:0000313" key="3">
    <source>
        <dbReference type="Proteomes" id="UP001153269"/>
    </source>
</evidence>
<feature type="region of interest" description="Disordered" evidence="1">
    <location>
        <begin position="29"/>
        <end position="61"/>
    </location>
</feature>
<keyword evidence="3" id="KW-1185">Reference proteome</keyword>
<gene>
    <name evidence="2" type="ORF">PLEPLA_LOCUS12372</name>
</gene>
<accession>A0A9N7U556</accession>
<name>A0A9N7U556_PLEPL</name>
<dbReference type="AlphaFoldDB" id="A0A9N7U556"/>
<dbReference type="EMBL" id="CADEAL010000731">
    <property type="protein sequence ID" value="CAB1424447.1"/>
    <property type="molecule type" value="Genomic_DNA"/>
</dbReference>
<evidence type="ECO:0000256" key="1">
    <source>
        <dbReference type="SAM" id="MobiDB-lite"/>
    </source>
</evidence>
<evidence type="ECO:0000313" key="2">
    <source>
        <dbReference type="EMBL" id="CAB1424447.1"/>
    </source>
</evidence>
<organism evidence="2 3">
    <name type="scientific">Pleuronectes platessa</name>
    <name type="common">European plaice</name>
    <dbReference type="NCBI Taxonomy" id="8262"/>
    <lineage>
        <taxon>Eukaryota</taxon>
        <taxon>Metazoa</taxon>
        <taxon>Chordata</taxon>
        <taxon>Craniata</taxon>
        <taxon>Vertebrata</taxon>
        <taxon>Euteleostomi</taxon>
        <taxon>Actinopterygii</taxon>
        <taxon>Neopterygii</taxon>
        <taxon>Teleostei</taxon>
        <taxon>Neoteleostei</taxon>
        <taxon>Acanthomorphata</taxon>
        <taxon>Carangaria</taxon>
        <taxon>Pleuronectiformes</taxon>
        <taxon>Pleuronectoidei</taxon>
        <taxon>Pleuronectidae</taxon>
        <taxon>Pleuronectes</taxon>
    </lineage>
</organism>